<dbReference type="RefSeq" id="WP_345166401.1">
    <property type="nucleotide sequence ID" value="NZ_BAABGX010000002.1"/>
</dbReference>
<keyword evidence="3" id="KW-1185">Reference proteome</keyword>
<evidence type="ECO:0000313" key="3">
    <source>
        <dbReference type="Proteomes" id="UP001501844"/>
    </source>
</evidence>
<dbReference type="Pfam" id="PF12275">
    <property type="entry name" value="DUF3616"/>
    <property type="match status" value="1"/>
</dbReference>
<reference evidence="3" key="1">
    <citation type="journal article" date="2019" name="Int. J. Syst. Evol. Microbiol.">
        <title>The Global Catalogue of Microorganisms (GCM) 10K type strain sequencing project: providing services to taxonomists for standard genome sequencing and annotation.</title>
        <authorList>
            <consortium name="The Broad Institute Genomics Platform"/>
            <consortium name="The Broad Institute Genome Sequencing Center for Infectious Disease"/>
            <person name="Wu L."/>
            <person name="Ma J."/>
        </authorList>
    </citation>
    <scope>NUCLEOTIDE SEQUENCE [LARGE SCALE GENOMIC DNA]</scope>
    <source>
        <strain evidence="3">JCM 17917</strain>
    </source>
</reference>
<name>A0ABP8FNT0_9BACT</name>
<feature type="domain" description="DUF3616" evidence="1">
    <location>
        <begin position="29"/>
        <end position="362"/>
    </location>
</feature>
<protein>
    <submittedName>
        <fullName evidence="2">DUF3616 domain-containing protein</fullName>
    </submittedName>
</protein>
<organism evidence="2 3">
    <name type="scientific">Nibribacter koreensis</name>
    <dbReference type="NCBI Taxonomy" id="1084519"/>
    <lineage>
        <taxon>Bacteria</taxon>
        <taxon>Pseudomonadati</taxon>
        <taxon>Bacteroidota</taxon>
        <taxon>Cytophagia</taxon>
        <taxon>Cytophagales</taxon>
        <taxon>Hymenobacteraceae</taxon>
        <taxon>Nibribacter</taxon>
    </lineage>
</organism>
<proteinExistence type="predicted"/>
<sequence>MKNQSFHLELQFDPKQSVNADGKHVRDGLSTVLRTGDYLWVSCDERTSLERLKKTGENTFAEHTHFDLSEYLDLPDGKNSEVDIEGLGESGGYLWIVGSHSLKRKKPRKEESFKKQIKRLAKVSSDPNRYILARIPLTKDQDGVFSLCKECPDPNTPGEMLRAAQLKGDKDSNQLMDAIQDDPHIKDFLKIPGKDNGFDIEGLAMHENRVFVGLRGPVVRGWAMVLELKLEETKDEGVLQLATFKETGKPYKKHFIHASGKGVRELRIQNNDLYILAGPTMDLDGVIAVYRWPDAMLHTTGEEQIVHRKDLEHLFDVPHGSGETTGRDKAEGLAIFDENHLLVVFDSPTDARKVGEDNVVADVFSVAKVK</sequence>
<dbReference type="EMBL" id="BAABGX010000002">
    <property type="protein sequence ID" value="GAA4307928.1"/>
    <property type="molecule type" value="Genomic_DNA"/>
</dbReference>
<gene>
    <name evidence="2" type="ORF">GCM10023183_24160</name>
</gene>
<dbReference type="InterPro" id="IPR022060">
    <property type="entry name" value="DUF3616"/>
</dbReference>
<accession>A0ABP8FNT0</accession>
<comment type="caution">
    <text evidence="2">The sequence shown here is derived from an EMBL/GenBank/DDBJ whole genome shotgun (WGS) entry which is preliminary data.</text>
</comment>
<evidence type="ECO:0000313" key="2">
    <source>
        <dbReference type="EMBL" id="GAA4307928.1"/>
    </source>
</evidence>
<dbReference type="Proteomes" id="UP001501844">
    <property type="component" value="Unassembled WGS sequence"/>
</dbReference>
<evidence type="ECO:0000259" key="1">
    <source>
        <dbReference type="Pfam" id="PF12275"/>
    </source>
</evidence>